<organism evidence="1 2">
    <name type="scientific">Algoriphagus aestuariicola</name>
    <dbReference type="NCBI Taxonomy" id="1852016"/>
    <lineage>
        <taxon>Bacteria</taxon>
        <taxon>Pseudomonadati</taxon>
        <taxon>Bacteroidota</taxon>
        <taxon>Cytophagia</taxon>
        <taxon>Cytophagales</taxon>
        <taxon>Cyclobacteriaceae</taxon>
        <taxon>Algoriphagus</taxon>
    </lineage>
</organism>
<gene>
    <name evidence="1" type="ORF">J0A67_22565</name>
</gene>
<accession>A0ABS3BWI8</accession>
<protein>
    <submittedName>
        <fullName evidence="1">Uncharacterized protein</fullName>
    </submittedName>
</protein>
<dbReference type="RefSeq" id="WP_206571664.1">
    <property type="nucleotide sequence ID" value="NZ_JAFKCW010000012.1"/>
</dbReference>
<proteinExistence type="predicted"/>
<evidence type="ECO:0000313" key="1">
    <source>
        <dbReference type="EMBL" id="MBN7803664.1"/>
    </source>
</evidence>
<comment type="caution">
    <text evidence="1">The sequence shown here is derived from an EMBL/GenBank/DDBJ whole genome shotgun (WGS) entry which is preliminary data.</text>
</comment>
<keyword evidence="2" id="KW-1185">Reference proteome</keyword>
<dbReference type="EMBL" id="JAFKCW010000012">
    <property type="protein sequence ID" value="MBN7803664.1"/>
    <property type="molecule type" value="Genomic_DNA"/>
</dbReference>
<name>A0ABS3BWI8_9BACT</name>
<dbReference type="Proteomes" id="UP000664698">
    <property type="component" value="Unassembled WGS sequence"/>
</dbReference>
<reference evidence="1 2" key="1">
    <citation type="submission" date="2021-03" db="EMBL/GenBank/DDBJ databases">
        <title>novel species isolated from a fishpond in China.</title>
        <authorList>
            <person name="Lu H."/>
            <person name="Cai Z."/>
        </authorList>
    </citation>
    <scope>NUCLEOTIDE SEQUENCE [LARGE SCALE GENOMIC DNA]</scope>
    <source>
        <strain evidence="1 2">JCM 31546</strain>
    </source>
</reference>
<evidence type="ECO:0000313" key="2">
    <source>
        <dbReference type="Proteomes" id="UP000664698"/>
    </source>
</evidence>
<sequence>MRYLIIILLLFSCNNKQDNVKSFEDYLGKDKAESLNLAISAWDNFVNINRGSKSVTDFSKGFLKKLMLMDSWDSLDKWSVDCKQFEKVIDEINETDLRKEFWMYSNETYDDNEVIQYYMDVKFKDYSNEPFDTIKHNDDFEEILAVPESEDNPIKFDEPRIRRQSSLHSRIISGIHKYCNEEVIRQGAEITIEVGNLSPNIVIGGLLENKERVDFSSYFTKAYIVQTIFYDFMNSNTCKNSK</sequence>